<protein>
    <recommendedName>
        <fullName evidence="4">5-formyltetrahydrofolate cyclo-ligase</fullName>
        <ecNumber evidence="4">6.3.3.2</ecNumber>
    </recommendedName>
</protein>
<comment type="caution">
    <text evidence="5">The sequence shown here is derived from an EMBL/GenBank/DDBJ whole genome shotgun (WGS) entry which is preliminary data.</text>
</comment>
<dbReference type="RefSeq" id="WP_248154750.1">
    <property type="nucleotide sequence ID" value="NZ_JALNMJ010000008.1"/>
</dbReference>
<evidence type="ECO:0000256" key="3">
    <source>
        <dbReference type="ARBA" id="ARBA00022840"/>
    </source>
</evidence>
<dbReference type="EC" id="6.3.3.2" evidence="4"/>
<evidence type="ECO:0000313" key="5">
    <source>
        <dbReference type="EMBL" id="MCK7613167.1"/>
    </source>
</evidence>
<organism evidence="5 6">
    <name type="scientific">Roseibium sediminicola</name>
    <dbReference type="NCBI Taxonomy" id="2933272"/>
    <lineage>
        <taxon>Bacteria</taxon>
        <taxon>Pseudomonadati</taxon>
        <taxon>Pseudomonadota</taxon>
        <taxon>Alphaproteobacteria</taxon>
        <taxon>Hyphomicrobiales</taxon>
        <taxon>Stappiaceae</taxon>
        <taxon>Roseibium</taxon>
    </lineage>
</organism>
<keyword evidence="2 4" id="KW-0547">Nucleotide-binding</keyword>
<dbReference type="NCBIfam" id="TIGR02727">
    <property type="entry name" value="MTHFS_bact"/>
    <property type="match status" value="1"/>
</dbReference>
<dbReference type="InterPro" id="IPR024185">
    <property type="entry name" value="FTHF_cligase-like_sf"/>
</dbReference>
<keyword evidence="5" id="KW-0436">Ligase</keyword>
<reference evidence="5" key="1">
    <citation type="submission" date="2022-04" db="EMBL/GenBank/DDBJ databases">
        <title>Roseibium sp. CAU 1639 isolated from mud.</title>
        <authorList>
            <person name="Kim W."/>
        </authorList>
    </citation>
    <scope>NUCLEOTIDE SEQUENCE</scope>
    <source>
        <strain evidence="5">CAU 1639</strain>
    </source>
</reference>
<dbReference type="PANTHER" id="PTHR23407">
    <property type="entry name" value="ATPASE INHIBITOR/5-FORMYLTETRAHYDROFOLATE CYCLO-LIGASE"/>
    <property type="match status" value="1"/>
</dbReference>
<dbReference type="GO" id="GO:0030272">
    <property type="term" value="F:5-formyltetrahydrofolate cyclo-ligase activity"/>
    <property type="evidence" value="ECO:0007669"/>
    <property type="project" value="UniProtKB-EC"/>
</dbReference>
<sequence>MTDLLSPADEKAALRKDVLARRSAMPVTDRIERSLQLVDHADDLPLPGGAMVSGFWPIRDEIDARPLLDRLRQKGHALCLPVMVGPNLIFRRLDRDTELVPAGFGCMEPGPEAEELRPDVLLMPLAGFDSQGNRIGYGRAFYDNAIASLEKTGPVLRIGLAFAIQEVDRVPVEAHDKPLTGILTERGYRAFG</sequence>
<keyword evidence="6" id="KW-1185">Reference proteome</keyword>
<dbReference type="SUPFAM" id="SSF100950">
    <property type="entry name" value="NagB/RpiA/CoA transferase-like"/>
    <property type="match status" value="1"/>
</dbReference>
<proteinExistence type="inferred from homology"/>
<comment type="similarity">
    <text evidence="1 4">Belongs to the 5-formyltetrahydrofolate cyclo-ligase family.</text>
</comment>
<dbReference type="InterPro" id="IPR002698">
    <property type="entry name" value="FTHF_cligase"/>
</dbReference>
<comment type="cofactor">
    <cofactor evidence="4">
        <name>Mg(2+)</name>
        <dbReference type="ChEBI" id="CHEBI:18420"/>
    </cofactor>
</comment>
<keyword evidence="3 4" id="KW-0067">ATP-binding</keyword>
<dbReference type="EMBL" id="JALNMJ010000008">
    <property type="protein sequence ID" value="MCK7613167.1"/>
    <property type="molecule type" value="Genomic_DNA"/>
</dbReference>
<name>A0ABT0GVT9_9HYPH</name>
<dbReference type="Gene3D" id="3.40.50.10420">
    <property type="entry name" value="NagB/RpiA/CoA transferase-like"/>
    <property type="match status" value="1"/>
</dbReference>
<dbReference type="Pfam" id="PF01812">
    <property type="entry name" value="5-FTHF_cyc-lig"/>
    <property type="match status" value="1"/>
</dbReference>
<keyword evidence="4" id="KW-0479">Metal-binding</keyword>
<dbReference type="Proteomes" id="UP001431221">
    <property type="component" value="Unassembled WGS sequence"/>
</dbReference>
<evidence type="ECO:0000256" key="1">
    <source>
        <dbReference type="ARBA" id="ARBA00010638"/>
    </source>
</evidence>
<evidence type="ECO:0000313" key="6">
    <source>
        <dbReference type="Proteomes" id="UP001431221"/>
    </source>
</evidence>
<accession>A0ABT0GVT9</accession>
<evidence type="ECO:0000256" key="2">
    <source>
        <dbReference type="ARBA" id="ARBA00022741"/>
    </source>
</evidence>
<keyword evidence="4" id="KW-0460">Magnesium</keyword>
<comment type="catalytic activity">
    <reaction evidence="4">
        <text>(6S)-5-formyl-5,6,7,8-tetrahydrofolate + ATP = (6R)-5,10-methenyltetrahydrofolate + ADP + phosphate</text>
        <dbReference type="Rhea" id="RHEA:10488"/>
        <dbReference type="ChEBI" id="CHEBI:30616"/>
        <dbReference type="ChEBI" id="CHEBI:43474"/>
        <dbReference type="ChEBI" id="CHEBI:57455"/>
        <dbReference type="ChEBI" id="CHEBI:57457"/>
        <dbReference type="ChEBI" id="CHEBI:456216"/>
        <dbReference type="EC" id="6.3.3.2"/>
    </reaction>
</comment>
<dbReference type="PANTHER" id="PTHR23407:SF1">
    <property type="entry name" value="5-FORMYLTETRAHYDROFOLATE CYCLO-LIGASE"/>
    <property type="match status" value="1"/>
</dbReference>
<evidence type="ECO:0000256" key="4">
    <source>
        <dbReference type="RuleBase" id="RU361279"/>
    </source>
</evidence>
<dbReference type="InterPro" id="IPR037171">
    <property type="entry name" value="NagB/RpiA_transferase-like"/>
</dbReference>
<gene>
    <name evidence="5" type="ORF">M0H32_13410</name>
</gene>
<dbReference type="PIRSF" id="PIRSF006806">
    <property type="entry name" value="FTHF_cligase"/>
    <property type="match status" value="1"/>
</dbReference>